<feature type="transmembrane region" description="Helical" evidence="8">
    <location>
        <begin position="205"/>
        <end position="226"/>
    </location>
</feature>
<protein>
    <recommendedName>
        <fullName evidence="9">Major facilitator superfamily (MFS) profile domain-containing protein</fullName>
    </recommendedName>
</protein>
<dbReference type="InterPro" id="IPR011701">
    <property type="entry name" value="MFS"/>
</dbReference>
<comment type="subcellular location">
    <subcellularLocation>
        <location evidence="1">Cell membrane</location>
        <topology evidence="1">Multi-pass membrane protein</topology>
    </subcellularLocation>
</comment>
<evidence type="ECO:0000256" key="6">
    <source>
        <dbReference type="ARBA" id="ARBA00022989"/>
    </source>
</evidence>
<dbReference type="STRING" id="376489.A5892_11655"/>
<feature type="domain" description="Major facilitator superfamily (MFS) profile" evidence="9">
    <location>
        <begin position="1"/>
        <end position="379"/>
    </location>
</feature>
<evidence type="ECO:0000256" key="4">
    <source>
        <dbReference type="ARBA" id="ARBA00022475"/>
    </source>
</evidence>
<dbReference type="InterPro" id="IPR005829">
    <property type="entry name" value="Sugar_transporter_CS"/>
</dbReference>
<keyword evidence="11" id="KW-1185">Reference proteome</keyword>
<dbReference type="InterPro" id="IPR020846">
    <property type="entry name" value="MFS_dom"/>
</dbReference>
<keyword evidence="6 8" id="KW-1133">Transmembrane helix</keyword>
<dbReference type="AlphaFoldDB" id="A0A172YK96"/>
<dbReference type="PROSITE" id="PS00216">
    <property type="entry name" value="SUGAR_TRANSPORT_1"/>
    <property type="match status" value="1"/>
</dbReference>
<evidence type="ECO:0000256" key="1">
    <source>
        <dbReference type="ARBA" id="ARBA00004651"/>
    </source>
</evidence>
<evidence type="ECO:0000313" key="10">
    <source>
        <dbReference type="EMBL" id="ANF59637.1"/>
    </source>
</evidence>
<dbReference type="GO" id="GO:0022857">
    <property type="term" value="F:transmembrane transporter activity"/>
    <property type="evidence" value="ECO:0007669"/>
    <property type="project" value="InterPro"/>
</dbReference>
<dbReference type="Gene3D" id="1.20.1250.20">
    <property type="entry name" value="MFS general substrate transporter like domains"/>
    <property type="match status" value="1"/>
</dbReference>
<feature type="transmembrane region" description="Helical" evidence="8">
    <location>
        <begin position="33"/>
        <end position="54"/>
    </location>
</feature>
<dbReference type="InterPro" id="IPR036259">
    <property type="entry name" value="MFS_trans_sf"/>
</dbReference>
<feature type="transmembrane region" description="Helical" evidence="8">
    <location>
        <begin position="238"/>
        <end position="257"/>
    </location>
</feature>
<evidence type="ECO:0000259" key="9">
    <source>
        <dbReference type="PROSITE" id="PS50850"/>
    </source>
</evidence>
<dbReference type="PANTHER" id="PTHR43271:SF1">
    <property type="entry name" value="INNER MEMBRANE TRANSPORT PROTEIN YNFM"/>
    <property type="match status" value="1"/>
</dbReference>
<organism evidence="10 11">
    <name type="scientific">Halotalea alkalilenta</name>
    <dbReference type="NCBI Taxonomy" id="376489"/>
    <lineage>
        <taxon>Bacteria</taxon>
        <taxon>Pseudomonadati</taxon>
        <taxon>Pseudomonadota</taxon>
        <taxon>Gammaproteobacteria</taxon>
        <taxon>Oceanospirillales</taxon>
        <taxon>Halomonadaceae</taxon>
        <taxon>Halotalea</taxon>
    </lineage>
</organism>
<dbReference type="EMBL" id="CP015243">
    <property type="protein sequence ID" value="ANF59637.1"/>
    <property type="molecule type" value="Genomic_DNA"/>
</dbReference>
<reference evidence="10 11" key="1">
    <citation type="submission" date="2016-04" db="EMBL/GenBank/DDBJ databases">
        <title>Complete Genome Sequence of Halotalea alkalilenta IHB B 13600.</title>
        <authorList>
            <person name="Swarnkar M.K."/>
            <person name="Sharma A."/>
            <person name="Kaushal K."/>
            <person name="Soni R."/>
            <person name="Rana S."/>
            <person name="Singh A.K."/>
            <person name="Gulati A."/>
        </authorList>
    </citation>
    <scope>NUCLEOTIDE SEQUENCE [LARGE SCALE GENOMIC DNA]</scope>
    <source>
        <strain evidence="10 11">IHB B 13600</strain>
    </source>
</reference>
<dbReference type="PANTHER" id="PTHR43271">
    <property type="entry name" value="BLL2771 PROTEIN"/>
    <property type="match status" value="1"/>
</dbReference>
<keyword evidence="5 8" id="KW-0812">Transmembrane</keyword>
<feature type="transmembrane region" description="Helical" evidence="8">
    <location>
        <begin position="356"/>
        <end position="375"/>
    </location>
</feature>
<dbReference type="Pfam" id="PF07690">
    <property type="entry name" value="MFS_1"/>
    <property type="match status" value="1"/>
</dbReference>
<evidence type="ECO:0000256" key="5">
    <source>
        <dbReference type="ARBA" id="ARBA00022692"/>
    </source>
</evidence>
<dbReference type="CDD" id="cd17324">
    <property type="entry name" value="MFS_NepI_like"/>
    <property type="match status" value="1"/>
</dbReference>
<keyword evidence="7 8" id="KW-0472">Membrane</keyword>
<evidence type="ECO:0000256" key="7">
    <source>
        <dbReference type="ARBA" id="ARBA00023136"/>
    </source>
</evidence>
<name>A0A172YK96_9GAMM</name>
<dbReference type="PROSITE" id="PS50850">
    <property type="entry name" value="MFS"/>
    <property type="match status" value="1"/>
</dbReference>
<proteinExistence type="inferred from homology"/>
<feature type="transmembrane region" description="Helical" evidence="8">
    <location>
        <begin position="91"/>
        <end position="113"/>
    </location>
</feature>
<accession>A0A172YK96</accession>
<feature type="transmembrane region" description="Helical" evidence="8">
    <location>
        <begin position="331"/>
        <end position="350"/>
    </location>
</feature>
<evidence type="ECO:0000313" key="11">
    <source>
        <dbReference type="Proteomes" id="UP000077875"/>
    </source>
</evidence>
<dbReference type="Proteomes" id="UP000077875">
    <property type="component" value="Chromosome"/>
</dbReference>
<comment type="similarity">
    <text evidence="2">Belongs to the major facilitator superfamily.</text>
</comment>
<dbReference type="KEGG" id="haa:A5892_11655"/>
<feature type="transmembrane region" description="Helical" evidence="8">
    <location>
        <begin position="269"/>
        <end position="285"/>
    </location>
</feature>
<sequence>MLALFSAGFATFALLYCVQPLMPVLSDAFAIDAARSSLVLSVSTATLALGLLVTGPISDAVGRKQVMSVSLLAAALFTLLGALMPSWGGVLAMRALVGLSLAGLAAVAMTYLGEEVSPRALGVSMGLYIGGNAIGGMSGRLISGVLVDFISWRATLMVLGAVSLVSALAFIRMLPPSRNFSPRRLDPRTLQDGFVRHFRDPGLPWLFLQSFLLMGGFVTLFNYLGYRLLGAPYGYSQSVVGLISVVYLSGIYSSAWGGALADRLGRPRVFWWFVALMLAGLALTLSTPIVVVFAGVLLFTFGFFAAHSTASSWVGKRAPVARAQASSLYLFNYYLGSSLAGTSGGFFWHLAGWPGVAGFIAALLLVALLVAWFKLHALREGV</sequence>
<evidence type="ECO:0000256" key="2">
    <source>
        <dbReference type="ARBA" id="ARBA00008335"/>
    </source>
</evidence>
<evidence type="ECO:0000256" key="3">
    <source>
        <dbReference type="ARBA" id="ARBA00022448"/>
    </source>
</evidence>
<keyword evidence="3" id="KW-0813">Transport</keyword>
<evidence type="ECO:0000256" key="8">
    <source>
        <dbReference type="SAM" id="Phobius"/>
    </source>
</evidence>
<dbReference type="GO" id="GO:0005886">
    <property type="term" value="C:plasma membrane"/>
    <property type="evidence" value="ECO:0007669"/>
    <property type="project" value="UniProtKB-SubCell"/>
</dbReference>
<gene>
    <name evidence="10" type="ORF">A5892_11655</name>
</gene>
<feature type="transmembrane region" description="Helical" evidence="8">
    <location>
        <begin position="120"/>
        <end position="142"/>
    </location>
</feature>
<feature type="transmembrane region" description="Helical" evidence="8">
    <location>
        <begin position="66"/>
        <end position="85"/>
    </location>
</feature>
<feature type="transmembrane region" description="Helical" evidence="8">
    <location>
        <begin position="154"/>
        <end position="174"/>
    </location>
</feature>
<dbReference type="SUPFAM" id="SSF103473">
    <property type="entry name" value="MFS general substrate transporter"/>
    <property type="match status" value="1"/>
</dbReference>
<keyword evidence="4" id="KW-1003">Cell membrane</keyword>